<evidence type="ECO:0000256" key="4">
    <source>
        <dbReference type="ARBA" id="ARBA00022692"/>
    </source>
</evidence>
<keyword evidence="10" id="KW-1185">Reference proteome</keyword>
<evidence type="ECO:0000256" key="1">
    <source>
        <dbReference type="ARBA" id="ARBA00004651"/>
    </source>
</evidence>
<dbReference type="InterPro" id="IPR035906">
    <property type="entry name" value="MetI-like_sf"/>
</dbReference>
<dbReference type="EMBL" id="FQXM01000007">
    <property type="protein sequence ID" value="SHH57114.1"/>
    <property type="molecule type" value="Genomic_DNA"/>
</dbReference>
<name>A0A1M5U2C9_9CLOT</name>
<gene>
    <name evidence="9" type="ORF">SAMN02745207_01536</name>
</gene>
<dbReference type="GO" id="GO:0005886">
    <property type="term" value="C:plasma membrane"/>
    <property type="evidence" value="ECO:0007669"/>
    <property type="project" value="UniProtKB-SubCell"/>
</dbReference>
<dbReference type="Gene3D" id="1.10.3720.10">
    <property type="entry name" value="MetI-like"/>
    <property type="match status" value="1"/>
</dbReference>
<keyword evidence="4 7" id="KW-0812">Transmembrane</keyword>
<dbReference type="AlphaFoldDB" id="A0A1M5U2C9"/>
<dbReference type="Proteomes" id="UP000184447">
    <property type="component" value="Unassembled WGS sequence"/>
</dbReference>
<feature type="transmembrane region" description="Helical" evidence="7">
    <location>
        <begin position="12"/>
        <end position="36"/>
    </location>
</feature>
<sequence length="295" mass="33561">MVGKKSIGEKMFDTSNIILLSFLMIISVYPFLHVLFSSFSDPNRLMQHQGLLFGPLGFTLKGYKLVLQNPNIITGYANTIFYLVAGTLINLGMTILGAFVLSRKGVYFNKFFMIMIVITMFFSGGLIPYYLVVKNLGMVNTVWAMLIPGCISTWNLIIMRTSFMAIPKSLEEACRIDGGNDFVILYKIILPLSKPIIAVITLFYAVGHWNEWFNAMIFLRDRSLYPLQLVLREILINNDKATMTQISSVNPQEENMYRSLIQYTTIVVATVPILFVYPFLQKYFVKGIMIGSLKE</sequence>
<feature type="transmembrane region" description="Helical" evidence="7">
    <location>
        <begin position="111"/>
        <end position="131"/>
    </location>
</feature>
<feature type="domain" description="ABC transmembrane type-1" evidence="8">
    <location>
        <begin position="76"/>
        <end position="278"/>
    </location>
</feature>
<feature type="transmembrane region" description="Helical" evidence="7">
    <location>
        <begin position="260"/>
        <end position="280"/>
    </location>
</feature>
<dbReference type="Pfam" id="PF00528">
    <property type="entry name" value="BPD_transp_1"/>
    <property type="match status" value="1"/>
</dbReference>
<comment type="similarity">
    <text evidence="7">Belongs to the binding-protein-dependent transport system permease family.</text>
</comment>
<keyword evidence="5 7" id="KW-1133">Transmembrane helix</keyword>
<evidence type="ECO:0000259" key="8">
    <source>
        <dbReference type="PROSITE" id="PS50928"/>
    </source>
</evidence>
<dbReference type="PANTHER" id="PTHR43744:SF9">
    <property type="entry name" value="POLYGALACTURONAN_RHAMNOGALACTURONAN TRANSPORT SYSTEM PERMEASE PROTEIN YTCP"/>
    <property type="match status" value="1"/>
</dbReference>
<dbReference type="RefSeq" id="WP_073337856.1">
    <property type="nucleotide sequence ID" value="NZ_FQXM01000007.1"/>
</dbReference>
<evidence type="ECO:0000256" key="7">
    <source>
        <dbReference type="RuleBase" id="RU363032"/>
    </source>
</evidence>
<keyword evidence="6 7" id="KW-0472">Membrane</keyword>
<feature type="transmembrane region" description="Helical" evidence="7">
    <location>
        <begin position="80"/>
        <end position="99"/>
    </location>
</feature>
<evidence type="ECO:0000313" key="10">
    <source>
        <dbReference type="Proteomes" id="UP000184447"/>
    </source>
</evidence>
<dbReference type="InterPro" id="IPR000515">
    <property type="entry name" value="MetI-like"/>
</dbReference>
<dbReference type="PROSITE" id="PS50928">
    <property type="entry name" value="ABC_TM1"/>
    <property type="match status" value="1"/>
</dbReference>
<proteinExistence type="inferred from homology"/>
<dbReference type="OrthoDB" id="157184at2"/>
<dbReference type="GO" id="GO:0055085">
    <property type="term" value="P:transmembrane transport"/>
    <property type="evidence" value="ECO:0007669"/>
    <property type="project" value="InterPro"/>
</dbReference>
<dbReference type="SUPFAM" id="SSF161098">
    <property type="entry name" value="MetI-like"/>
    <property type="match status" value="1"/>
</dbReference>
<evidence type="ECO:0000256" key="2">
    <source>
        <dbReference type="ARBA" id="ARBA00022448"/>
    </source>
</evidence>
<evidence type="ECO:0000256" key="5">
    <source>
        <dbReference type="ARBA" id="ARBA00022989"/>
    </source>
</evidence>
<reference evidence="9 10" key="1">
    <citation type="submission" date="2016-11" db="EMBL/GenBank/DDBJ databases">
        <authorList>
            <person name="Jaros S."/>
            <person name="Januszkiewicz K."/>
            <person name="Wedrychowicz H."/>
        </authorList>
    </citation>
    <scope>NUCLEOTIDE SEQUENCE [LARGE SCALE GENOMIC DNA]</scope>
    <source>
        <strain evidence="9 10">DSM 8605</strain>
    </source>
</reference>
<evidence type="ECO:0000313" key="9">
    <source>
        <dbReference type="EMBL" id="SHH57114.1"/>
    </source>
</evidence>
<dbReference type="CDD" id="cd06261">
    <property type="entry name" value="TM_PBP2"/>
    <property type="match status" value="1"/>
</dbReference>
<protein>
    <submittedName>
        <fullName evidence="9">Putative aldouronate transport system permease protein</fullName>
    </submittedName>
</protein>
<keyword evidence="3" id="KW-1003">Cell membrane</keyword>
<accession>A0A1M5U2C9</accession>
<evidence type="ECO:0000256" key="6">
    <source>
        <dbReference type="ARBA" id="ARBA00023136"/>
    </source>
</evidence>
<comment type="subcellular location">
    <subcellularLocation>
        <location evidence="1 7">Cell membrane</location>
        <topology evidence="1 7">Multi-pass membrane protein</topology>
    </subcellularLocation>
</comment>
<keyword evidence="2 7" id="KW-0813">Transport</keyword>
<dbReference type="PANTHER" id="PTHR43744">
    <property type="entry name" value="ABC TRANSPORTER PERMEASE PROTEIN MG189-RELATED-RELATED"/>
    <property type="match status" value="1"/>
</dbReference>
<feature type="transmembrane region" description="Helical" evidence="7">
    <location>
        <begin position="143"/>
        <end position="163"/>
    </location>
</feature>
<dbReference type="STRING" id="1121316.SAMN02745207_01536"/>
<feature type="transmembrane region" description="Helical" evidence="7">
    <location>
        <begin position="184"/>
        <end position="206"/>
    </location>
</feature>
<evidence type="ECO:0000256" key="3">
    <source>
        <dbReference type="ARBA" id="ARBA00022475"/>
    </source>
</evidence>
<organism evidence="9 10">
    <name type="scientific">Clostridium grantii DSM 8605</name>
    <dbReference type="NCBI Taxonomy" id="1121316"/>
    <lineage>
        <taxon>Bacteria</taxon>
        <taxon>Bacillati</taxon>
        <taxon>Bacillota</taxon>
        <taxon>Clostridia</taxon>
        <taxon>Eubacteriales</taxon>
        <taxon>Clostridiaceae</taxon>
        <taxon>Clostridium</taxon>
    </lineage>
</organism>